<organism evidence="2 3">
    <name type="scientific">Macrostomum lignano</name>
    <dbReference type="NCBI Taxonomy" id="282301"/>
    <lineage>
        <taxon>Eukaryota</taxon>
        <taxon>Metazoa</taxon>
        <taxon>Spiralia</taxon>
        <taxon>Lophotrochozoa</taxon>
        <taxon>Platyhelminthes</taxon>
        <taxon>Rhabditophora</taxon>
        <taxon>Macrostomorpha</taxon>
        <taxon>Macrostomida</taxon>
        <taxon>Macrostomidae</taxon>
        <taxon>Macrostomum</taxon>
    </lineage>
</organism>
<feature type="non-terminal residue" evidence="2">
    <location>
        <position position="1"/>
    </location>
</feature>
<protein>
    <submittedName>
        <fullName evidence="2">Uncharacterized protein</fullName>
    </submittedName>
</protein>
<evidence type="ECO:0000256" key="1">
    <source>
        <dbReference type="SAM" id="MobiDB-lite"/>
    </source>
</evidence>
<feature type="compositionally biased region" description="Low complexity" evidence="1">
    <location>
        <begin position="53"/>
        <end position="66"/>
    </location>
</feature>
<sequence>NFNRLTQFFKSISYLVNKMHHRHIKKDSGSEYQFNKSGKASGDGADDTNSYQSEAASAEAADSASAEPGLVGRLAGGVASAATSTATYGWGAMKWGASIGASATGAVASRLPVVNRFVGSGAESTDSSTSGSGSGSRGGGQQDKKKE</sequence>
<gene>
    <name evidence="2" type="ORF">BOX15_Mlig015287g4</name>
</gene>
<feature type="compositionally biased region" description="Low complexity" evidence="1">
    <location>
        <begin position="120"/>
        <end position="131"/>
    </location>
</feature>
<feature type="region of interest" description="Disordered" evidence="1">
    <location>
        <begin position="27"/>
        <end position="66"/>
    </location>
</feature>
<feature type="region of interest" description="Disordered" evidence="1">
    <location>
        <begin position="120"/>
        <end position="147"/>
    </location>
</feature>
<feature type="compositionally biased region" description="Gly residues" evidence="1">
    <location>
        <begin position="132"/>
        <end position="141"/>
    </location>
</feature>
<dbReference type="EMBL" id="NIVC01000384">
    <property type="protein sequence ID" value="PAA84241.1"/>
    <property type="molecule type" value="Genomic_DNA"/>
</dbReference>
<evidence type="ECO:0000313" key="3">
    <source>
        <dbReference type="Proteomes" id="UP000215902"/>
    </source>
</evidence>
<keyword evidence="3" id="KW-1185">Reference proteome</keyword>
<comment type="caution">
    <text evidence="2">The sequence shown here is derived from an EMBL/GenBank/DDBJ whole genome shotgun (WGS) entry which is preliminary data.</text>
</comment>
<accession>A0A267GDY6</accession>
<name>A0A267GDY6_9PLAT</name>
<evidence type="ECO:0000313" key="2">
    <source>
        <dbReference type="EMBL" id="PAA84241.1"/>
    </source>
</evidence>
<dbReference type="Proteomes" id="UP000215902">
    <property type="component" value="Unassembled WGS sequence"/>
</dbReference>
<proteinExistence type="predicted"/>
<dbReference type="AlphaFoldDB" id="A0A267GDY6"/>
<reference evidence="2 3" key="1">
    <citation type="submission" date="2017-06" db="EMBL/GenBank/DDBJ databases">
        <title>A platform for efficient transgenesis in Macrostomum lignano, a flatworm model organism for stem cell research.</title>
        <authorList>
            <person name="Berezikov E."/>
        </authorList>
    </citation>
    <scope>NUCLEOTIDE SEQUENCE [LARGE SCALE GENOMIC DNA]</scope>
    <source>
        <strain evidence="2">DV1</strain>
        <tissue evidence="2">Whole organism</tissue>
    </source>
</reference>